<keyword evidence="3" id="KW-0862">Zinc</keyword>
<dbReference type="Gene3D" id="1.10.287.110">
    <property type="entry name" value="DnaJ domain"/>
    <property type="match status" value="1"/>
</dbReference>
<feature type="domain" description="J" evidence="5">
    <location>
        <begin position="8"/>
        <end position="78"/>
    </location>
</feature>
<dbReference type="InterPro" id="IPR018253">
    <property type="entry name" value="DnaJ_domain_CS"/>
</dbReference>
<feature type="compositionally biased region" description="Acidic residues" evidence="4">
    <location>
        <begin position="490"/>
        <end position="502"/>
    </location>
</feature>
<name>A0AAX6HGG1_IRIPA</name>
<feature type="region of interest" description="Disordered" evidence="4">
    <location>
        <begin position="189"/>
        <end position="210"/>
    </location>
</feature>
<feature type="region of interest" description="Disordered" evidence="4">
    <location>
        <begin position="374"/>
        <end position="561"/>
    </location>
</feature>
<evidence type="ECO:0000256" key="3">
    <source>
        <dbReference type="ARBA" id="ARBA00022833"/>
    </source>
</evidence>
<dbReference type="Pfam" id="PF21884">
    <property type="entry name" value="ZUO1-like_ZHD"/>
    <property type="match status" value="1"/>
</dbReference>
<feature type="compositionally biased region" description="Basic and acidic residues" evidence="4">
    <location>
        <begin position="411"/>
        <end position="429"/>
    </location>
</feature>
<dbReference type="InterPro" id="IPR013087">
    <property type="entry name" value="Znf_C2H2_type"/>
</dbReference>
<dbReference type="SMART" id="SM00451">
    <property type="entry name" value="ZnF_U1"/>
    <property type="match status" value="1"/>
</dbReference>
<dbReference type="InterPro" id="IPR001623">
    <property type="entry name" value="DnaJ_domain"/>
</dbReference>
<dbReference type="GO" id="GO:0005783">
    <property type="term" value="C:endoplasmic reticulum"/>
    <property type="evidence" value="ECO:0007669"/>
    <property type="project" value="UniProtKB-ARBA"/>
</dbReference>
<dbReference type="Pfam" id="PF00226">
    <property type="entry name" value="DnaJ"/>
    <property type="match status" value="1"/>
</dbReference>
<dbReference type="GO" id="GO:0008270">
    <property type="term" value="F:zinc ion binding"/>
    <property type="evidence" value="ECO:0007669"/>
    <property type="project" value="UniProtKB-KW"/>
</dbReference>
<keyword evidence="2" id="KW-0863">Zinc-finger</keyword>
<evidence type="ECO:0000313" key="7">
    <source>
        <dbReference type="Proteomes" id="UP001140949"/>
    </source>
</evidence>
<dbReference type="InterPro" id="IPR022755">
    <property type="entry name" value="Znf_C2H2_jaz"/>
</dbReference>
<comment type="caution">
    <text evidence="6">The sequence shown here is derived from an EMBL/GenBank/DDBJ whole genome shotgun (WGS) entry which is preliminary data.</text>
</comment>
<dbReference type="Gene3D" id="3.30.160.60">
    <property type="entry name" value="Classic Zinc Finger"/>
    <property type="match status" value="1"/>
</dbReference>
<keyword evidence="1" id="KW-0479">Metal-binding</keyword>
<dbReference type="PANTHER" id="PTHR45495">
    <property type="entry name" value="DNAJ PROTEIN JJJ1 HOMOLOG"/>
    <property type="match status" value="1"/>
</dbReference>
<dbReference type="InterPro" id="IPR003604">
    <property type="entry name" value="Matrin/U1-like-C_Znf_C2H2"/>
</dbReference>
<gene>
    <name evidence="6" type="ORF">M6B38_313535</name>
</gene>
<evidence type="ECO:0000256" key="2">
    <source>
        <dbReference type="ARBA" id="ARBA00022771"/>
    </source>
</evidence>
<dbReference type="SUPFAM" id="SSF46565">
    <property type="entry name" value="Chaperone J-domain"/>
    <property type="match status" value="1"/>
</dbReference>
<dbReference type="PROSITE" id="PS50076">
    <property type="entry name" value="DNAJ_2"/>
    <property type="match status" value="1"/>
</dbReference>
<keyword evidence="7" id="KW-1185">Reference proteome</keyword>
<dbReference type="InterPro" id="IPR044648">
    <property type="entry name" value="JJJ1_plant"/>
</dbReference>
<dbReference type="PROSITE" id="PS00636">
    <property type="entry name" value="DNAJ_1"/>
    <property type="match status" value="1"/>
</dbReference>
<feature type="compositionally biased region" description="Polar residues" evidence="4">
    <location>
        <begin position="434"/>
        <end position="444"/>
    </location>
</feature>
<feature type="compositionally biased region" description="Basic residues" evidence="4">
    <location>
        <begin position="548"/>
        <end position="557"/>
    </location>
</feature>
<feature type="region of interest" description="Disordered" evidence="4">
    <location>
        <begin position="234"/>
        <end position="261"/>
    </location>
</feature>
<reference evidence="6" key="2">
    <citation type="submission" date="2023-04" db="EMBL/GenBank/DDBJ databases">
        <authorList>
            <person name="Bruccoleri R.E."/>
            <person name="Oakeley E.J."/>
            <person name="Faust A.-M."/>
            <person name="Dessus-Babus S."/>
            <person name="Altorfer M."/>
            <person name="Burckhardt D."/>
            <person name="Oertli M."/>
            <person name="Naumann U."/>
            <person name="Petersen F."/>
            <person name="Wong J."/>
        </authorList>
    </citation>
    <scope>NUCLEOTIDE SEQUENCE</scope>
    <source>
        <strain evidence="6">GSM-AAB239-AS_SAM_17_03QT</strain>
        <tissue evidence="6">Leaf</tissue>
    </source>
</reference>
<dbReference type="Pfam" id="PF12171">
    <property type="entry name" value="zf-C2H2_jaz"/>
    <property type="match status" value="1"/>
</dbReference>
<dbReference type="InterPro" id="IPR036869">
    <property type="entry name" value="J_dom_sf"/>
</dbReference>
<dbReference type="Proteomes" id="UP001140949">
    <property type="component" value="Unassembled WGS sequence"/>
</dbReference>
<protein>
    <submittedName>
        <fullName evidence="6">DNAJ protein JJJ1-like protein</fullName>
    </submittedName>
</protein>
<dbReference type="InterPro" id="IPR054076">
    <property type="entry name" value="ZUO1-like_ZHD"/>
</dbReference>
<sequence length="607" mass="68618">MAETRKRCHYEVLGVPRDASPEDIRSAYRKLALKLHPDKLAAAGNPPSAASTAAFQELLHAYEVLSDPKERQFYDSHRSQILFSDSSANPRSCFDLDLFSFFSNSAFSGFADTGRGFFKVYGDVFAKIYSQELLFVKELGLGQDSVKPAPLIGNLESDCSQVTAFYGYWLGFATVLDFGWVDEFDASAGPNRRSRRMAEEENKKKRRKARKEYNDLVRDLAAFAKERDKRVRDMQVKKGLEEERRKEEEKARKEEEKRRRMEQARMYKEPEWARLDEEEEAEEMFLDGRGDENGTATKKDEFYCVVCNKKFKSDKQWKNHEQSKKHREKVAELRVSFQMEEEEEEEEEVVVEKDGGCGEVAEEEEVSMVDDLCEGLKDDLGLEEGGIPEESNKELGSDNEASILETMVSGQKDKKRDKKAKENSHHFGLDDLPTNESPLTNNEDGSMGQDYRKGRRRRAARRANDEADDDDDGGGVAQRDTGGSRKSYGEDGDREDNLEELNEGASSSVGGGTLKDKKEQAVGKNHKNKKQQLDGRGTTQKEANVSRRSSKGRKQKASTKSLSNACETCGVSFDTRYNGDGLFTSIIIRNKLFAHLGDTGHASLKSR</sequence>
<dbReference type="SMART" id="SM00271">
    <property type="entry name" value="DnaJ"/>
    <property type="match status" value="1"/>
</dbReference>
<organism evidence="6 7">
    <name type="scientific">Iris pallida</name>
    <name type="common">Sweet iris</name>
    <dbReference type="NCBI Taxonomy" id="29817"/>
    <lineage>
        <taxon>Eukaryota</taxon>
        <taxon>Viridiplantae</taxon>
        <taxon>Streptophyta</taxon>
        <taxon>Embryophyta</taxon>
        <taxon>Tracheophyta</taxon>
        <taxon>Spermatophyta</taxon>
        <taxon>Magnoliopsida</taxon>
        <taxon>Liliopsida</taxon>
        <taxon>Asparagales</taxon>
        <taxon>Iridaceae</taxon>
        <taxon>Iridoideae</taxon>
        <taxon>Irideae</taxon>
        <taxon>Iris</taxon>
    </lineage>
</organism>
<dbReference type="InterPro" id="IPR036236">
    <property type="entry name" value="Znf_C2H2_sf"/>
</dbReference>
<dbReference type="PANTHER" id="PTHR45495:SF1">
    <property type="entry name" value="DNAJ PROTEIN JJJ1 HOMOLOG"/>
    <property type="match status" value="1"/>
</dbReference>
<accession>A0AAX6HGG1</accession>
<evidence type="ECO:0000256" key="1">
    <source>
        <dbReference type="ARBA" id="ARBA00022723"/>
    </source>
</evidence>
<dbReference type="GO" id="GO:0003676">
    <property type="term" value="F:nucleic acid binding"/>
    <property type="evidence" value="ECO:0007669"/>
    <property type="project" value="InterPro"/>
</dbReference>
<dbReference type="PRINTS" id="PR00625">
    <property type="entry name" value="JDOMAIN"/>
</dbReference>
<evidence type="ECO:0000259" key="5">
    <source>
        <dbReference type="PROSITE" id="PS50076"/>
    </source>
</evidence>
<dbReference type="CDD" id="cd06257">
    <property type="entry name" value="DnaJ"/>
    <property type="match status" value="1"/>
</dbReference>
<feature type="compositionally biased region" description="Polar residues" evidence="4">
    <location>
        <begin position="537"/>
        <end position="547"/>
    </location>
</feature>
<proteinExistence type="predicted"/>
<dbReference type="EMBL" id="JANAVB010009798">
    <property type="protein sequence ID" value="KAJ6839727.1"/>
    <property type="molecule type" value="Genomic_DNA"/>
</dbReference>
<dbReference type="PROSITE" id="PS00028">
    <property type="entry name" value="ZINC_FINGER_C2H2_1"/>
    <property type="match status" value="1"/>
</dbReference>
<dbReference type="AlphaFoldDB" id="A0AAX6HGG1"/>
<dbReference type="SUPFAM" id="SSF57667">
    <property type="entry name" value="beta-beta-alpha zinc fingers"/>
    <property type="match status" value="1"/>
</dbReference>
<reference evidence="6" key="1">
    <citation type="journal article" date="2023" name="GigaByte">
        <title>Genome assembly of the bearded iris, Iris pallida Lam.</title>
        <authorList>
            <person name="Bruccoleri R.E."/>
            <person name="Oakeley E.J."/>
            <person name="Faust A.M.E."/>
            <person name="Altorfer M."/>
            <person name="Dessus-Babus S."/>
            <person name="Burckhardt D."/>
            <person name="Oertli M."/>
            <person name="Naumann U."/>
            <person name="Petersen F."/>
            <person name="Wong J."/>
        </authorList>
    </citation>
    <scope>NUCLEOTIDE SEQUENCE</scope>
    <source>
        <strain evidence="6">GSM-AAB239-AS_SAM_17_03QT</strain>
    </source>
</reference>
<evidence type="ECO:0000256" key="4">
    <source>
        <dbReference type="SAM" id="MobiDB-lite"/>
    </source>
</evidence>
<evidence type="ECO:0000313" key="6">
    <source>
        <dbReference type="EMBL" id="KAJ6839727.1"/>
    </source>
</evidence>